<evidence type="ECO:0000259" key="3">
    <source>
        <dbReference type="Pfam" id="PF13283"/>
    </source>
</evidence>
<dbReference type="Pfam" id="PF13283">
    <property type="entry name" value="NfrA_C"/>
    <property type="match status" value="1"/>
</dbReference>
<gene>
    <name evidence="4" type="ORF">V5F30_18000</name>
</gene>
<dbReference type="EMBL" id="JBAFUR010000005">
    <property type="protein sequence ID" value="MFG1254110.1"/>
    <property type="molecule type" value="Genomic_DNA"/>
</dbReference>
<dbReference type="InterPro" id="IPR011990">
    <property type="entry name" value="TPR-like_helical_dom_sf"/>
</dbReference>
<keyword evidence="2" id="KW-1133">Transmembrane helix</keyword>
<dbReference type="Pfam" id="PF14559">
    <property type="entry name" value="TPR_19"/>
    <property type="match status" value="1"/>
</dbReference>
<dbReference type="InterPro" id="IPR025137">
    <property type="entry name" value="NfrA_C"/>
</dbReference>
<evidence type="ECO:0000256" key="2">
    <source>
        <dbReference type="SAM" id="Phobius"/>
    </source>
</evidence>
<keyword evidence="5" id="KW-1185">Reference proteome</keyword>
<dbReference type="SMART" id="SM00028">
    <property type="entry name" value="TPR"/>
    <property type="match status" value="5"/>
</dbReference>
<evidence type="ECO:0000256" key="1">
    <source>
        <dbReference type="SAM" id="MobiDB-lite"/>
    </source>
</evidence>
<keyword evidence="2" id="KW-0812">Transmembrane</keyword>
<dbReference type="PANTHER" id="PTHR12558">
    <property type="entry name" value="CELL DIVISION CYCLE 16,23,27"/>
    <property type="match status" value="1"/>
</dbReference>
<dbReference type="InterPro" id="IPR019734">
    <property type="entry name" value="TPR_rpt"/>
</dbReference>
<feature type="domain" description="Bacteriophage N4 adsorption protein A C-terminal" evidence="3">
    <location>
        <begin position="1019"/>
        <end position="1190"/>
    </location>
</feature>
<feature type="compositionally biased region" description="Low complexity" evidence="1">
    <location>
        <begin position="47"/>
        <end position="82"/>
    </location>
</feature>
<dbReference type="PANTHER" id="PTHR12558:SF13">
    <property type="entry name" value="CELL DIVISION CYCLE PROTEIN 27 HOMOLOG"/>
    <property type="match status" value="1"/>
</dbReference>
<dbReference type="Pfam" id="PF13432">
    <property type="entry name" value="TPR_16"/>
    <property type="match status" value="1"/>
</dbReference>
<evidence type="ECO:0000313" key="4">
    <source>
        <dbReference type="EMBL" id="MFG1254110.1"/>
    </source>
</evidence>
<sequence>MTTAIHFRTSPALTLDRDRKRLLRDIALGHVLATSIAALTLAAGPAWAQSPQPSQAPQTQQAPQAQQVPQAQQAPQARQATPAPQPPELTGAAWAAADRAYAAQREKRYADVVTNAREALKLRPDVPRLWLLLMDALDAQGKTAEAVVAGNAAIAAGITDQALTARVRAQSRVLAQEPSVAANKALEASNPKAAIEQARKAVALVPDDLSYRVLLVYTLLADGQLEAADRAASEAIQVDPQSFLPRTLRGYVRLRLGKVAEAEQDFDTALKDEVLTGPTAHDARLVMADAAIAAGHPQRAIKLLEPVEPDAAVQARLRVARAQERNPKIVPANATQTLPVPFQKCTDTPYGPSCSLIPATTPPGGGVSDTPGYDAALEAFGAYREGNDNLSEARIREALKENPGNAQWRRLLIDSLDRSKKYKELDVAIRDAISQGDNDPSLIALRAANDKRLAEPMAVQAIKDIGRGKASTAVTSARQAVERAPDALIFRIVLIDALMAAGQFKDAETAASGAVADNPNEPLPHILRAWLLQKTGQRDEAAREFDTVLNSNLLTDLEELNYRLIAANAAMAAGKPEEALKALEALDADKNKEVGVLRKQAEAQVKAPNATKPSLQQPAVLCQPTSYGVICSVFANPQMQAPGVAGLNPGSPGYAAASAAYAAFGRKDYATAIAEARRAVNAEPGNRNYQTLLLNALSSAGRYGEAEAVASRLLATSPRDATLLVQRANLRMQAKDFSGAVADYRAALGSPNLPPAQVRIVRLGLADAALSAKQPEIAIWALEPYANEDSYEVQARIGFASLALDDKEGALAAFTRAAARARTPQERMAMLSARIGVLSQLGRKDEARALFQSAYNSGALRGLKAVDLAVLASQAGEDELAYEYFSEANSRWRLRGTNLINAAYNARRTYHNAEAVDYFKSAIDEAREGKLQLDPQYLFGLRREVAELTRTWGAYASVSYGPVGVAPGSFLVPQTSNGSNHTVGAGGEIYWRPPGIGYRDGSIFELFVRGFGTVYADNGGATGFDTIQGSVGARWKPFSTENLVFEISYLFPVGQYSRNDLLLRAAYSKAEGTDLRVDVDNWRAWQIYADYNYFVSLPETVATFEGRYGQAFRMDAISDHLVLWPYLAIGGGYDTAYATPFAMGIGPGITARYWFNEDEYTAPRSYLDFTLQYRWKLAGDDRAQGIFAGAFLSY</sequence>
<feature type="region of interest" description="Disordered" evidence="1">
    <location>
        <begin position="47"/>
        <end position="89"/>
    </location>
</feature>
<comment type="caution">
    <text evidence="4">The sequence shown here is derived from an EMBL/GenBank/DDBJ whole genome shotgun (WGS) entry which is preliminary data.</text>
</comment>
<keyword evidence="2" id="KW-0472">Membrane</keyword>
<accession>A0ABW6ZJW8</accession>
<evidence type="ECO:0000313" key="5">
    <source>
        <dbReference type="Proteomes" id="UP001604043"/>
    </source>
</evidence>
<dbReference type="RefSeq" id="WP_394009955.1">
    <property type="nucleotide sequence ID" value="NZ_JBAFUR010000005.1"/>
</dbReference>
<dbReference type="Gene3D" id="1.25.40.10">
    <property type="entry name" value="Tetratricopeptide repeat domain"/>
    <property type="match status" value="4"/>
</dbReference>
<protein>
    <submittedName>
        <fullName evidence="4">Tetratricopeptide repeat protein</fullName>
    </submittedName>
</protein>
<proteinExistence type="predicted"/>
<reference evidence="4 5" key="1">
    <citation type="submission" date="2024-02" db="EMBL/GenBank/DDBJ databases">
        <title>Expansion and revision of Xanthobacter and proposal of Roseixanthobacter gen. nov.</title>
        <authorList>
            <person name="Soltysiak M.P.M."/>
            <person name="Jalihal A."/>
            <person name="Ory A."/>
            <person name="Chrisophersen C."/>
            <person name="Lee A.D."/>
            <person name="Boulton J."/>
            <person name="Springer M."/>
        </authorList>
    </citation>
    <scope>NUCLEOTIDE SEQUENCE [LARGE SCALE GENOMIC DNA]</scope>
    <source>
        <strain evidence="4 5">CB5</strain>
    </source>
</reference>
<organism evidence="4 5">
    <name type="scientific">Xanthobacter aminoxidans</name>
    <dbReference type="NCBI Taxonomy" id="186280"/>
    <lineage>
        <taxon>Bacteria</taxon>
        <taxon>Pseudomonadati</taxon>
        <taxon>Pseudomonadota</taxon>
        <taxon>Alphaproteobacteria</taxon>
        <taxon>Hyphomicrobiales</taxon>
        <taxon>Xanthobacteraceae</taxon>
        <taxon>Xanthobacter</taxon>
    </lineage>
</organism>
<dbReference type="Proteomes" id="UP001604043">
    <property type="component" value="Unassembled WGS sequence"/>
</dbReference>
<feature type="transmembrane region" description="Helical" evidence="2">
    <location>
        <begin position="27"/>
        <end position="48"/>
    </location>
</feature>
<name>A0ABW6ZJW8_9HYPH</name>
<dbReference type="SUPFAM" id="SSF48452">
    <property type="entry name" value="TPR-like"/>
    <property type="match status" value="3"/>
</dbReference>